<keyword evidence="2" id="KW-1185">Reference proteome</keyword>
<dbReference type="AlphaFoldDB" id="A0A937CY60"/>
<gene>
    <name evidence="1" type="ORF">JKG68_00700</name>
</gene>
<evidence type="ECO:0000313" key="1">
    <source>
        <dbReference type="EMBL" id="MBL0402482.1"/>
    </source>
</evidence>
<reference evidence="1" key="1">
    <citation type="submission" date="2021-01" db="EMBL/GenBank/DDBJ databases">
        <title>Microvirga sp.</title>
        <authorList>
            <person name="Kim M.K."/>
        </authorList>
    </citation>
    <scope>NUCLEOTIDE SEQUENCE</scope>
    <source>
        <strain evidence="1">5420S-16</strain>
    </source>
</reference>
<accession>A0A937CY60</accession>
<sequence length="72" mass="8049">MLIGQAAQGGMARGCQTDQRFNFSLAADAERIAEHRSAIVNELSEIFDFHQEITSFSAKLRTKTQASELIQY</sequence>
<dbReference type="RefSeq" id="WP_202055166.1">
    <property type="nucleotide sequence ID" value="NZ_JAEQMY010000001.1"/>
</dbReference>
<proteinExistence type="predicted"/>
<comment type="caution">
    <text evidence="1">The sequence shown here is derived from an EMBL/GenBank/DDBJ whole genome shotgun (WGS) entry which is preliminary data.</text>
</comment>
<dbReference type="Proteomes" id="UP000605848">
    <property type="component" value="Unassembled WGS sequence"/>
</dbReference>
<evidence type="ECO:0000313" key="2">
    <source>
        <dbReference type="Proteomes" id="UP000605848"/>
    </source>
</evidence>
<organism evidence="1 2">
    <name type="scientific">Microvirga aerilata</name>
    <dbReference type="NCBI Taxonomy" id="670292"/>
    <lineage>
        <taxon>Bacteria</taxon>
        <taxon>Pseudomonadati</taxon>
        <taxon>Pseudomonadota</taxon>
        <taxon>Alphaproteobacteria</taxon>
        <taxon>Hyphomicrobiales</taxon>
        <taxon>Methylobacteriaceae</taxon>
        <taxon>Microvirga</taxon>
    </lineage>
</organism>
<dbReference type="EMBL" id="JAEQMY010000001">
    <property type="protein sequence ID" value="MBL0402482.1"/>
    <property type="molecule type" value="Genomic_DNA"/>
</dbReference>
<protein>
    <submittedName>
        <fullName evidence="1">Uncharacterized protein</fullName>
    </submittedName>
</protein>
<name>A0A937CY60_9HYPH</name>